<comment type="caution">
    <text evidence="4">The sequence shown here is derived from an EMBL/GenBank/DDBJ whole genome shotgun (WGS) entry which is preliminary data.</text>
</comment>
<dbReference type="PANTHER" id="PTHR44591">
    <property type="entry name" value="STRESS RESPONSE REGULATOR PROTEIN 1"/>
    <property type="match status" value="1"/>
</dbReference>
<dbReference type="InterPro" id="IPR011006">
    <property type="entry name" value="CheY-like_superfamily"/>
</dbReference>
<organism evidence="4 5">
    <name type="scientific">Candidatus Yonathbacteria bacterium RIFCSPHIGHO2_02_FULL_44_14</name>
    <dbReference type="NCBI Taxonomy" id="1802724"/>
    <lineage>
        <taxon>Bacteria</taxon>
        <taxon>Candidatus Yonathiibacteriota</taxon>
    </lineage>
</organism>
<feature type="modified residue" description="4-aspartylphosphate" evidence="2">
    <location>
        <position position="56"/>
    </location>
</feature>
<keyword evidence="1 2" id="KW-0597">Phosphoprotein</keyword>
<dbReference type="SUPFAM" id="SSF52172">
    <property type="entry name" value="CheY-like"/>
    <property type="match status" value="1"/>
</dbReference>
<dbReference type="AlphaFoldDB" id="A0A1G2S7K1"/>
<sequence>MNENKKKVMIVEDDEHISKVYEIKLAKEGLATSLARDGEEAVVKITAEKPDLIILDLMIPKKDGFMVLEEIKKNPELVNIPVIILSNLGQKSDQDRTLALGANEYLVKVDYPIQEVIDKVKGYLEI</sequence>
<proteinExistence type="predicted"/>
<dbReference type="Gene3D" id="3.40.50.2300">
    <property type="match status" value="1"/>
</dbReference>
<dbReference type="PROSITE" id="PS50110">
    <property type="entry name" value="RESPONSE_REGULATORY"/>
    <property type="match status" value="1"/>
</dbReference>
<dbReference type="CDD" id="cd17574">
    <property type="entry name" value="REC_OmpR"/>
    <property type="match status" value="1"/>
</dbReference>
<evidence type="ECO:0000313" key="4">
    <source>
        <dbReference type="EMBL" id="OHA81075.1"/>
    </source>
</evidence>
<evidence type="ECO:0000313" key="5">
    <source>
        <dbReference type="Proteomes" id="UP000179118"/>
    </source>
</evidence>
<dbReference type="EMBL" id="MHUT01000011">
    <property type="protein sequence ID" value="OHA81075.1"/>
    <property type="molecule type" value="Genomic_DNA"/>
</dbReference>
<accession>A0A1G2S7K1</accession>
<dbReference type="PANTHER" id="PTHR44591:SF3">
    <property type="entry name" value="RESPONSE REGULATORY DOMAIN-CONTAINING PROTEIN"/>
    <property type="match status" value="1"/>
</dbReference>
<evidence type="ECO:0000259" key="3">
    <source>
        <dbReference type="PROSITE" id="PS50110"/>
    </source>
</evidence>
<dbReference type="Pfam" id="PF00072">
    <property type="entry name" value="Response_reg"/>
    <property type="match status" value="1"/>
</dbReference>
<evidence type="ECO:0000256" key="1">
    <source>
        <dbReference type="ARBA" id="ARBA00022553"/>
    </source>
</evidence>
<evidence type="ECO:0000256" key="2">
    <source>
        <dbReference type="PROSITE-ProRule" id="PRU00169"/>
    </source>
</evidence>
<dbReference type="InterPro" id="IPR050595">
    <property type="entry name" value="Bact_response_regulator"/>
</dbReference>
<dbReference type="Proteomes" id="UP000179118">
    <property type="component" value="Unassembled WGS sequence"/>
</dbReference>
<name>A0A1G2S7K1_9BACT</name>
<gene>
    <name evidence="4" type="ORF">A3D51_01850</name>
</gene>
<protein>
    <recommendedName>
        <fullName evidence="3">Response regulatory domain-containing protein</fullName>
    </recommendedName>
</protein>
<dbReference type="SMART" id="SM00448">
    <property type="entry name" value="REC"/>
    <property type="match status" value="1"/>
</dbReference>
<feature type="domain" description="Response regulatory" evidence="3">
    <location>
        <begin position="7"/>
        <end position="123"/>
    </location>
</feature>
<dbReference type="GO" id="GO:0000160">
    <property type="term" value="P:phosphorelay signal transduction system"/>
    <property type="evidence" value="ECO:0007669"/>
    <property type="project" value="InterPro"/>
</dbReference>
<dbReference type="InterPro" id="IPR001789">
    <property type="entry name" value="Sig_transdc_resp-reg_receiver"/>
</dbReference>
<reference evidence="4 5" key="1">
    <citation type="journal article" date="2016" name="Nat. Commun.">
        <title>Thousands of microbial genomes shed light on interconnected biogeochemical processes in an aquifer system.</title>
        <authorList>
            <person name="Anantharaman K."/>
            <person name="Brown C.T."/>
            <person name="Hug L.A."/>
            <person name="Sharon I."/>
            <person name="Castelle C.J."/>
            <person name="Probst A.J."/>
            <person name="Thomas B.C."/>
            <person name="Singh A."/>
            <person name="Wilkins M.J."/>
            <person name="Karaoz U."/>
            <person name="Brodie E.L."/>
            <person name="Williams K.H."/>
            <person name="Hubbard S.S."/>
            <person name="Banfield J.F."/>
        </authorList>
    </citation>
    <scope>NUCLEOTIDE SEQUENCE [LARGE SCALE GENOMIC DNA]</scope>
</reference>